<comment type="catalytic activity">
    <reaction evidence="14">
        <text>ATP + H2O = ADP + phosphate + H(+)</text>
        <dbReference type="Rhea" id="RHEA:13065"/>
        <dbReference type="ChEBI" id="CHEBI:15377"/>
        <dbReference type="ChEBI" id="CHEBI:15378"/>
        <dbReference type="ChEBI" id="CHEBI:30616"/>
        <dbReference type="ChEBI" id="CHEBI:43474"/>
        <dbReference type="ChEBI" id="CHEBI:456216"/>
        <dbReference type="EC" id="5.6.2.4"/>
    </reaction>
</comment>
<dbReference type="Pfam" id="PF20450">
    <property type="entry name" value="PPV_E1_DBD"/>
    <property type="match status" value="1"/>
</dbReference>
<evidence type="ECO:0000256" key="4">
    <source>
        <dbReference type="ARBA" id="ARBA00022562"/>
    </source>
</evidence>
<evidence type="ECO:0000256" key="11">
    <source>
        <dbReference type="ARBA" id="ARBA00023235"/>
    </source>
</evidence>
<dbReference type="GeneID" id="8319536"/>
<comment type="function">
    <text evidence="15">ATP-dependent DNA 3'-5' helicase required for initiation of viral DNA replication. It forms a complex with the viral E2 protein. The E1-E2 complex binds to the replication origin which contains binding sites for both proteins. During the initial step, a dimer of E1 interacts with a dimer of protein E2 leading to a complex that binds the viral origin of replication with high specificity. Then, a second dimer of E1 displaces the E2 dimer in an ATP-dependent manner to form the E1 tetramer. Following this, two E1 monomers are added to each half of the site, which results in the formation of two E1 trimers on the viral ori. Subsequently, two hexamers will be created. The double hexamer acts as a bi-directional helicase machinery and unwinds the viral DNA and then recruits the host DNA polymerase to start replication.</text>
</comment>
<organism evidence="18 19">
    <name type="scientific">Francolinus leucoscepus papillomavirus 1</name>
    <dbReference type="NCBI Taxonomy" id="485362"/>
    <lineage>
        <taxon>Viruses</taxon>
        <taxon>Monodnaviria</taxon>
        <taxon>Shotokuvirae</taxon>
        <taxon>Cossaviricota</taxon>
        <taxon>Papovaviricetes</taxon>
        <taxon>Zurhausenvirales</taxon>
        <taxon>Papillomaviridae</taxon>
        <taxon>Firstpapillomavirinae</taxon>
        <taxon>Dyoepsilonpapillomavirus</taxon>
        <taxon>Dyoepsilonpapillomavirus 1</taxon>
    </lineage>
</organism>
<dbReference type="Proteomes" id="UP000052082">
    <property type="component" value="Segment"/>
</dbReference>
<proteinExistence type="predicted"/>
<keyword evidence="3" id="KW-0597">Phosphoprotein</keyword>
<dbReference type="GO" id="GO:0006260">
    <property type="term" value="P:DNA replication"/>
    <property type="evidence" value="ECO:0007669"/>
    <property type="project" value="UniProtKB-KW"/>
</dbReference>
<dbReference type="Gene3D" id="3.40.50.300">
    <property type="entry name" value="P-loop containing nucleotide triphosphate hydrolases"/>
    <property type="match status" value="1"/>
</dbReference>
<dbReference type="InterPro" id="IPR046935">
    <property type="entry name" value="PPV_E1_DBD_sf"/>
</dbReference>
<dbReference type="EMBL" id="EU188799">
    <property type="protein sequence ID" value="ABX61087.1"/>
    <property type="molecule type" value="Genomic_DNA"/>
</dbReference>
<feature type="region of interest" description="Disordered" evidence="16">
    <location>
        <begin position="102"/>
        <end position="190"/>
    </location>
</feature>
<dbReference type="EC" id="5.6.2.4" evidence="13"/>
<dbReference type="KEGG" id="vg:8319536"/>
<dbReference type="RefSeq" id="YP_003104799.1">
    <property type="nucleotide sequence ID" value="NC_013117.1"/>
</dbReference>
<sequence length="658" mass="73193">MEKAPVVKIPTRLTTGQHPPGVLHCLKDNDPTVIALVFHDWQSFTEVKGLDQIPPRKENDQPDRAAESLSPRLSSLLLSPRRVPGKVRRCLQAELCTGETASNAGLRQMPMPDGQASEAADGTSTSGRGIPPAKDASNNRGTDSTTEHVVPRPVCHAGTNLSGRANDKRTGARPSVHTATSTPKTTPAQKQTLGEELLQRCLAAKNQRVTQLAVFKEAYGASYTEVTRTFKSDKTQSNEWVFVILGCATVVYEALRECLQAHTDFLLVDCDPCRRLGLFYCGFPVSKNRDGVRRLLKHFNIDHPNVPLMDPPNKRSTLAALFFQKLVLVHGEVPQWCRDITGMSQLSGDQFELSKMIQWALDNNYSDEGAISFHYAIQAETDMNAQLWLKSNSQARFVRDCAAMVRHYKRGQLHAMDMEEFIASRVKHFADASDEGWKPILVFLRFQHVPLPDFLQMLRYWLKGRPKKSTIAIVGVPDSGKSMFCMSLNQFLDGRVLSFSNSKSHFWLQPLSEAKTALIDDLTRPAWDYLDIYLRNALDGNPISIDCKHRAPMQIKCPPLLLTSNVDPRAPDSTGCAGYKYLTNRIAFITFGRPIPLRDGAPRFLIEPGDWKAFFDKFQVELDLTLQKYDCGERSPASEAGEPAGEGSGAVGDGVAHD</sequence>
<evidence type="ECO:0000256" key="2">
    <source>
        <dbReference type="ARBA" id="ARBA00022518"/>
    </source>
</evidence>
<evidence type="ECO:0000256" key="5">
    <source>
        <dbReference type="ARBA" id="ARBA00022705"/>
    </source>
</evidence>
<feature type="region of interest" description="Disordered" evidence="16">
    <location>
        <begin position="49"/>
        <end position="77"/>
    </location>
</feature>
<evidence type="ECO:0000256" key="15">
    <source>
        <dbReference type="ARBA" id="ARBA00093297"/>
    </source>
</evidence>
<dbReference type="Gene3D" id="3.40.1310.10">
    <property type="match status" value="1"/>
</dbReference>
<evidence type="ECO:0000259" key="17">
    <source>
        <dbReference type="PROSITE" id="PS51206"/>
    </source>
</evidence>
<feature type="domain" description="SF3 helicase" evidence="17">
    <location>
        <begin position="449"/>
        <end position="604"/>
    </location>
</feature>
<feature type="compositionally biased region" description="Low complexity" evidence="16">
    <location>
        <begin position="68"/>
        <end position="77"/>
    </location>
</feature>
<evidence type="ECO:0000313" key="19">
    <source>
        <dbReference type="Proteomes" id="UP000052082"/>
    </source>
</evidence>
<feature type="region of interest" description="Disordered" evidence="16">
    <location>
        <begin position="633"/>
        <end position="658"/>
    </location>
</feature>
<evidence type="ECO:0000256" key="10">
    <source>
        <dbReference type="ARBA" id="ARBA00023125"/>
    </source>
</evidence>
<evidence type="ECO:0000256" key="9">
    <source>
        <dbReference type="ARBA" id="ARBA00022840"/>
    </source>
</evidence>
<dbReference type="GO" id="GO:0005524">
    <property type="term" value="F:ATP binding"/>
    <property type="evidence" value="ECO:0007669"/>
    <property type="project" value="UniProtKB-KW"/>
</dbReference>
<keyword evidence="19" id="KW-1185">Reference proteome</keyword>
<evidence type="ECO:0000256" key="1">
    <source>
        <dbReference type="ARBA" id="ARBA00004147"/>
    </source>
</evidence>
<evidence type="ECO:0000256" key="14">
    <source>
        <dbReference type="ARBA" id="ARBA00048988"/>
    </source>
</evidence>
<keyword evidence="11" id="KW-0413">Isomerase</keyword>
<keyword evidence="2" id="KW-0244">Early protein</keyword>
<accession>C6ZDA0</accession>
<reference evidence="18 19" key="1">
    <citation type="journal article" date="2009" name="J. Virol.">
        <title>Identification of unusual E6 and E7 proteins within avian papillomaviruses: cellular localization, biophysical characterization, and phylogenetic analysis.</title>
        <authorList>
            <person name="Van Doorslaer K."/>
            <person name="Ould M'hamed Ould Sidi A."/>
            <person name="Zanier K."/>
            <person name="Rybin V."/>
            <person name="Deryckere F."/>
            <person name="Rector A."/>
            <person name="Burk R.D."/>
            <person name="Lienau E.K."/>
            <person name="van Ranst M."/>
            <person name="Trave G."/>
        </authorList>
    </citation>
    <scope>NUCLEOTIDE SEQUENCE [LARGE SCALE GENOMIC DNA]</scope>
</reference>
<dbReference type="PROSITE" id="PS51206">
    <property type="entry name" value="SF3_HELICASE_1"/>
    <property type="match status" value="1"/>
</dbReference>
<protein>
    <recommendedName>
        <fullName evidence="13">DNA 3'-5' helicase</fullName>
        <ecNumber evidence="13">5.6.2.4</ecNumber>
    </recommendedName>
</protein>
<keyword evidence="6" id="KW-0547">Nucleotide-binding</keyword>
<dbReference type="GO" id="GO:0003677">
    <property type="term" value="F:DNA binding"/>
    <property type="evidence" value="ECO:0007669"/>
    <property type="project" value="UniProtKB-KW"/>
</dbReference>
<dbReference type="InterPro" id="IPR027417">
    <property type="entry name" value="P-loop_NTPase"/>
</dbReference>
<evidence type="ECO:0000256" key="13">
    <source>
        <dbReference type="ARBA" id="ARBA00034808"/>
    </source>
</evidence>
<dbReference type="GO" id="GO:0016887">
    <property type="term" value="F:ATP hydrolysis activity"/>
    <property type="evidence" value="ECO:0007669"/>
    <property type="project" value="RHEA"/>
</dbReference>
<comment type="catalytic activity">
    <reaction evidence="12">
        <text>Couples ATP hydrolysis with the unwinding of duplex DNA by translocating in the 3'-5' direction.</text>
        <dbReference type="EC" id="5.6.2.4"/>
    </reaction>
</comment>
<dbReference type="SUPFAM" id="SSF55464">
    <property type="entry name" value="Origin of replication-binding domain, RBD-like"/>
    <property type="match status" value="1"/>
</dbReference>
<feature type="compositionally biased region" description="Polar residues" evidence="16">
    <location>
        <begin position="177"/>
        <end position="190"/>
    </location>
</feature>
<keyword evidence="8" id="KW-0347">Helicase</keyword>
<evidence type="ECO:0000256" key="16">
    <source>
        <dbReference type="SAM" id="MobiDB-lite"/>
    </source>
</evidence>
<feature type="compositionally biased region" description="Basic and acidic residues" evidence="16">
    <location>
        <begin position="54"/>
        <end position="66"/>
    </location>
</feature>
<dbReference type="OrthoDB" id="4795at10239"/>
<gene>
    <name evidence="18" type="primary">E1</name>
</gene>
<comment type="subcellular location">
    <subcellularLocation>
        <location evidence="1">Host nucleus</location>
    </subcellularLocation>
</comment>
<evidence type="ECO:0000256" key="8">
    <source>
        <dbReference type="ARBA" id="ARBA00022806"/>
    </source>
</evidence>
<dbReference type="InterPro" id="IPR037102">
    <property type="entry name" value="Znf_lg_T-Ag_D1_dom_sf"/>
</dbReference>
<keyword evidence="7" id="KW-0378">Hydrolase</keyword>
<dbReference type="GO" id="GO:0042025">
    <property type="term" value="C:host cell nucleus"/>
    <property type="evidence" value="ECO:0007669"/>
    <property type="project" value="UniProtKB-SubCell"/>
</dbReference>
<dbReference type="InterPro" id="IPR046832">
    <property type="entry name" value="PPV_E1_DBD"/>
</dbReference>
<keyword evidence="4" id="KW-1048">Host nucleus</keyword>
<evidence type="ECO:0000313" key="18">
    <source>
        <dbReference type="EMBL" id="ABX61087.1"/>
    </source>
</evidence>
<dbReference type="Pfam" id="PF00519">
    <property type="entry name" value="PPV_E1_C"/>
    <property type="match status" value="1"/>
</dbReference>
<evidence type="ECO:0000256" key="6">
    <source>
        <dbReference type="ARBA" id="ARBA00022741"/>
    </source>
</evidence>
<keyword evidence="10" id="KW-0238">DNA-binding</keyword>
<dbReference type="SUPFAM" id="SSF52540">
    <property type="entry name" value="P-loop containing nucleoside triphosphate hydrolases"/>
    <property type="match status" value="1"/>
</dbReference>
<dbReference type="Gene3D" id="1.10.10.510">
    <property type="entry name" value="Zinc finger, large T-antigen D1 domain"/>
    <property type="match status" value="1"/>
</dbReference>
<evidence type="ECO:0000256" key="7">
    <source>
        <dbReference type="ARBA" id="ARBA00022801"/>
    </source>
</evidence>
<evidence type="ECO:0000256" key="3">
    <source>
        <dbReference type="ARBA" id="ARBA00022553"/>
    </source>
</evidence>
<name>C6ZDA0_9PAPI</name>
<keyword evidence="9" id="KW-0067">ATP-binding</keyword>
<dbReference type="InterPro" id="IPR001177">
    <property type="entry name" value="PPV_DNA_helicase_E1_C"/>
</dbReference>
<dbReference type="GO" id="GO:0043138">
    <property type="term" value="F:3'-5' DNA helicase activity"/>
    <property type="evidence" value="ECO:0007669"/>
    <property type="project" value="UniProtKB-EC"/>
</dbReference>
<dbReference type="InterPro" id="IPR014015">
    <property type="entry name" value="Helicase_SF3_DNA-vir"/>
</dbReference>
<keyword evidence="5" id="KW-0235">DNA replication</keyword>
<evidence type="ECO:0000256" key="12">
    <source>
        <dbReference type="ARBA" id="ARBA00034617"/>
    </source>
</evidence>